<reference evidence="5" key="1">
    <citation type="journal article" date="2004" name="Nature">
        <title>Hox cluster disintegration with persistent anteroposterior order of expression in Oikopleura dioica.</title>
        <authorList>
            <person name="Seo H.C."/>
            <person name="Edvardsen R.B."/>
            <person name="Maeland A.D."/>
            <person name="Bjordal M."/>
            <person name="Jensen M.F."/>
            <person name="Hansen A."/>
            <person name="Flaat M."/>
            <person name="Weissenbach J."/>
            <person name="Lehrach H."/>
            <person name="Wincker P."/>
            <person name="Reinhardt R."/>
            <person name="Chourrout D."/>
        </authorList>
    </citation>
    <scope>NUCLEOTIDE SEQUENCE</scope>
</reference>
<dbReference type="PANTHER" id="PTHR11849">
    <property type="entry name" value="ETS"/>
    <property type="match status" value="1"/>
</dbReference>
<dbReference type="SMART" id="SM00413">
    <property type="entry name" value="ETS"/>
    <property type="match status" value="1"/>
</dbReference>
<keyword evidence="2 3" id="KW-0238">DNA-binding</keyword>
<evidence type="ECO:0000256" key="1">
    <source>
        <dbReference type="ARBA" id="ARBA00005562"/>
    </source>
</evidence>
<comment type="subcellular location">
    <subcellularLocation>
        <location evidence="3">Nucleus</location>
    </subcellularLocation>
</comment>
<evidence type="ECO:0000313" key="6">
    <source>
        <dbReference type="EMBL" id="CBY07766.1"/>
    </source>
</evidence>
<dbReference type="InterPro" id="IPR036388">
    <property type="entry name" value="WH-like_DNA-bd_sf"/>
</dbReference>
<gene>
    <name evidence="5" type="ORF">008-10</name>
    <name evidence="6" type="ORF">GSOID_T00003117001</name>
    <name evidence="7" type="ORF">GSOID_T00020131001</name>
</gene>
<dbReference type="EMBL" id="FN653027">
    <property type="protein sequence ID" value="CBY07766.1"/>
    <property type="molecule type" value="Genomic_DNA"/>
</dbReference>
<sequence length="201" mass="22756">MTDIVNFNGERRSEKANLALLAKTAERRQFQTKEKVVKLEAEEDDNFGEHVIEGSQLPILSAGRAIFAPPKIELKFTSRDEVPMISPANFGAAPLQVCFPGRVPTGFQRAPPPLSSLAHLIPTRRGKKTLWLFLLEMLTDHKCKDAQDIIRWTGKGHEFRLLDVAEIVERWATLKNKPGMSYECMSRNGKAQYSQNLHERS</sequence>
<organism evidence="5">
    <name type="scientific">Oikopleura dioica</name>
    <name type="common">Tunicate</name>
    <dbReference type="NCBI Taxonomy" id="34765"/>
    <lineage>
        <taxon>Eukaryota</taxon>
        <taxon>Metazoa</taxon>
        <taxon>Chordata</taxon>
        <taxon>Tunicata</taxon>
        <taxon>Appendicularia</taxon>
        <taxon>Copelata</taxon>
        <taxon>Oikopleuridae</taxon>
        <taxon>Oikopleura</taxon>
    </lineage>
</organism>
<proteinExistence type="inferred from homology"/>
<reference evidence="5" key="2">
    <citation type="journal article" date="2005" name="Curr. Biol.">
        <title>Remodelling of the homeobox gene complement in the tunicate Oikopleura dioica.</title>
        <authorList>
            <person name="Edvardsen R.B."/>
            <person name="Seo H.C."/>
            <person name="Jensen M.F."/>
            <person name="Mialon A."/>
            <person name="Mikhaleva J."/>
            <person name="Bjordal M."/>
            <person name="Cartry J."/>
            <person name="Reinhardt R."/>
            <person name="Weissenbach J."/>
            <person name="Wincker P."/>
            <person name="Chourrout D."/>
        </authorList>
    </citation>
    <scope>NUCLEOTIDE SEQUENCE</scope>
</reference>
<dbReference type="GO" id="GO:0000981">
    <property type="term" value="F:DNA-binding transcription factor activity, RNA polymerase II-specific"/>
    <property type="evidence" value="ECO:0007669"/>
    <property type="project" value="TreeGrafter"/>
</dbReference>
<evidence type="ECO:0000259" key="4">
    <source>
        <dbReference type="PROSITE" id="PS50061"/>
    </source>
</evidence>
<dbReference type="EMBL" id="AY613856">
    <property type="protein sequence ID" value="AAT47852.1"/>
    <property type="molecule type" value="Genomic_DNA"/>
</dbReference>
<dbReference type="OrthoDB" id="10638451at2759"/>
<dbReference type="InterPro" id="IPR036390">
    <property type="entry name" value="WH_DNA-bd_sf"/>
</dbReference>
<dbReference type="InParanoid" id="Q66S49"/>
<dbReference type="InterPro" id="IPR000418">
    <property type="entry name" value="Ets_dom"/>
</dbReference>
<name>Q66S49_OIKDI</name>
<dbReference type="InterPro" id="IPR046328">
    <property type="entry name" value="ETS_fam"/>
</dbReference>
<dbReference type="GO" id="GO:0005634">
    <property type="term" value="C:nucleus"/>
    <property type="evidence" value="ECO:0007669"/>
    <property type="project" value="UniProtKB-SubCell"/>
</dbReference>
<feature type="domain" description="ETS" evidence="4">
    <location>
        <begin position="128"/>
        <end position="201"/>
    </location>
</feature>
<evidence type="ECO:0000313" key="7">
    <source>
        <dbReference type="EMBL" id="CBY39559.1"/>
    </source>
</evidence>
<dbReference type="GO" id="GO:0043565">
    <property type="term" value="F:sequence-specific DNA binding"/>
    <property type="evidence" value="ECO:0007669"/>
    <property type="project" value="InterPro"/>
</dbReference>
<reference evidence="6" key="3">
    <citation type="journal article" date="2010" name="Science">
        <title>Plasticity of animal genome architecture unmasked by rapid evolution of a pelagic tunicate.</title>
        <authorList>
            <person name="Denoeud F."/>
            <person name="Henriet S."/>
            <person name="Mungpakdee S."/>
            <person name="Aury J.M."/>
            <person name="Da Silva C."/>
            <person name="Brinkmann H."/>
            <person name="Mikhaleva J."/>
            <person name="Olsen L.C."/>
            <person name="Jubin C."/>
            <person name="Canestro C."/>
            <person name="Bouquet J.M."/>
            <person name="Danks G."/>
            <person name="Poulain J."/>
            <person name="Campsteijn C."/>
            <person name="Adamski M."/>
            <person name="Cross I."/>
            <person name="Yadetie F."/>
            <person name="Muffato M."/>
            <person name="Louis A."/>
            <person name="Butcher S."/>
            <person name="Tsagkogeorga G."/>
            <person name="Konrad A."/>
            <person name="Singh S."/>
            <person name="Jensen M.F."/>
            <person name="Cong E.H."/>
            <person name="Eikeseth-Otteraa H."/>
            <person name="Noel B."/>
            <person name="Anthouard V."/>
            <person name="Porcel B.M."/>
            <person name="Kachouri-Lafond R."/>
            <person name="Nishino A."/>
            <person name="Ugolini M."/>
            <person name="Chourrout P."/>
            <person name="Nishida H."/>
            <person name="Aasland R."/>
            <person name="Huzurbazar S."/>
            <person name="Westhof E."/>
            <person name="Delsuc F."/>
            <person name="Lehrach H."/>
            <person name="Reinhardt R."/>
            <person name="Weissenbach J."/>
            <person name="Roy S.W."/>
            <person name="Artiguenave F."/>
            <person name="Postlethwait J.H."/>
            <person name="Manak J.R."/>
            <person name="Thompson E.M."/>
            <person name="Jaillon O."/>
            <person name="Du Pasquier L."/>
            <person name="Boudinot P."/>
            <person name="Liberles D.A."/>
            <person name="Volff J.N."/>
            <person name="Philippe H."/>
            <person name="Lenhard B."/>
            <person name="Roest Crollius H."/>
            <person name="Wincker P."/>
            <person name="Chourrout D."/>
        </authorList>
    </citation>
    <scope>NUCLEOTIDE SEQUENCE [LARGE SCALE GENOMIC DNA]</scope>
</reference>
<dbReference type="GO" id="GO:0030154">
    <property type="term" value="P:cell differentiation"/>
    <property type="evidence" value="ECO:0007669"/>
    <property type="project" value="TreeGrafter"/>
</dbReference>
<dbReference type="AlphaFoldDB" id="Q66S49"/>
<evidence type="ECO:0000313" key="8">
    <source>
        <dbReference type="Proteomes" id="UP000001307"/>
    </source>
</evidence>
<dbReference type="Pfam" id="PF00178">
    <property type="entry name" value="Ets"/>
    <property type="match status" value="1"/>
</dbReference>
<dbReference type="Gene3D" id="1.10.10.10">
    <property type="entry name" value="Winged helix-like DNA-binding domain superfamily/Winged helix DNA-binding domain"/>
    <property type="match status" value="1"/>
</dbReference>
<accession>Q66S49</accession>
<evidence type="ECO:0000313" key="5">
    <source>
        <dbReference type="EMBL" id="AAT47852.1"/>
    </source>
</evidence>
<keyword evidence="3" id="KW-0539">Nucleus</keyword>
<evidence type="ECO:0000256" key="2">
    <source>
        <dbReference type="ARBA" id="ARBA00023125"/>
    </source>
</evidence>
<protein>
    <submittedName>
        <fullName evidence="5">Ets transcription factor-like protein</fullName>
    </submittedName>
</protein>
<evidence type="ECO:0000256" key="3">
    <source>
        <dbReference type="RuleBase" id="RU004019"/>
    </source>
</evidence>
<comment type="similarity">
    <text evidence="1 3">Belongs to the ETS family.</text>
</comment>
<dbReference type="PROSITE" id="PS50061">
    <property type="entry name" value="ETS_DOMAIN_3"/>
    <property type="match status" value="1"/>
</dbReference>
<dbReference type="EMBL" id="FN655572">
    <property type="protein sequence ID" value="CBY39559.1"/>
    <property type="molecule type" value="Genomic_DNA"/>
</dbReference>
<dbReference type="PRINTS" id="PR00454">
    <property type="entry name" value="ETSDOMAIN"/>
</dbReference>
<dbReference type="SUPFAM" id="SSF46785">
    <property type="entry name" value="Winged helix' DNA-binding domain"/>
    <property type="match status" value="1"/>
</dbReference>
<dbReference type="Proteomes" id="UP000011014">
    <property type="component" value="Unassembled WGS sequence"/>
</dbReference>
<keyword evidence="8" id="KW-1185">Reference proteome</keyword>
<dbReference type="Proteomes" id="UP000001307">
    <property type="component" value="Unassembled WGS sequence"/>
</dbReference>